<dbReference type="GO" id="GO:0006893">
    <property type="term" value="P:Golgi to plasma membrane transport"/>
    <property type="evidence" value="ECO:0007669"/>
    <property type="project" value="TreeGrafter"/>
</dbReference>
<dbReference type="RefSeq" id="XP_044556423.1">
    <property type="nucleotide sequence ID" value="XM_044713942.1"/>
</dbReference>
<evidence type="ECO:0000256" key="3">
    <source>
        <dbReference type="ARBA" id="ARBA00022483"/>
    </source>
</evidence>
<sequence>MSFSSSSAANNNLSIRNEELWKELIQQLFSIASGEQLISVINVQHVQMDKKKGRVLEDRIVCVTTKKKMITTSKKKNGFKVHLLVIKRDKEGTFHIEKTYKLKRLAKIEGCEESNTEFILHFTNHQKPFRIISEGTEQKNIFISKLLHVCRENFGSEPVLENVNLAELSEYITEEEENDDENLFKDEIGDVSQKDLVTEEEEKIMRKVLEQFNEDMSDAKLVSSQLNQRLAIYERENIHAILQKQEQWERIIGQLDQVEGQLEEMNDWLERYNKKLMLMQKDIVQIESENNNMEVQARNLKYLSDEIDQLIHTLEFDDSYVQSIQNDEFDGKLSKINDAVQKLQDSLNEKFQDGMDDMVAVRERIKYFQILRFNFVNRFKIYMRKYFKKLASQMFKQTGKSFKYAIDLKSVNYNSYHRDIIQLHKDTIQKDLSKYSILMECVHSTQEAVKDHQLLEMLKQKMRESYGKFSLSMIKIKKDKMIDRPLDMLLLKYTKAVAPLYRKEIHLFIHDTKQVIKSNKENKVSKTFLLGTKSTQLNEKIIKDTKHAKRVSVRMPAAKTSNNNTDSSKTTLSIDDDEMTMASEIDFSDGEEDFDDEIIEYVKEQQSDISSRVDTLYAYCLNTICSTMFQEQNHITKFFIMNTATEEVQISNPSFESTTSNVQSDGDNDANEGKTSIEINTNSATSSQSAAQNGASHSAQNVQRSEIYLMMERMFKDINDDLVSITNYVKKNTDRFYSLSMSLAAERQFRMYNGKSTYITEFLIFVKGLIQEIIQKFITKQIESIQEFKCTIKKIHVVPFIAKFSYFNDRFESILTNFSDMSVARSSATTDYLKIISAMFDSIEKLAQTNEKHSDAFRMKNYSYFYHSLNKRPNLSQNEELIKHNEIAKKRFEECCRRYILWMINFKFEFLFHFIDGLEDCIKTTSKEDIIYQTQYSKAKVKELIKKYDHQVMQKGIESIFKRMDKHIGQKNVDDSSYKIPKAIEERGPKVLHKEVWSRLRKFFVSKYERFEKIINEAYPTCKPVSTREVEAMFDSFSFN</sequence>
<dbReference type="Pfam" id="PF15277">
    <property type="entry name" value="Sec3-PIP2_bind"/>
    <property type="match status" value="1"/>
</dbReference>
<gene>
    <name evidence="8" type="ORF">FDP41_009930</name>
</gene>
<evidence type="ECO:0000313" key="8">
    <source>
        <dbReference type="EMBL" id="KAF0971707.1"/>
    </source>
</evidence>
<evidence type="ECO:0000256" key="5">
    <source>
        <dbReference type="SAM" id="Coils"/>
    </source>
</evidence>
<dbReference type="VEuPathDB" id="AmoebaDB:FDP41_009930"/>
<evidence type="ECO:0000256" key="6">
    <source>
        <dbReference type="SAM" id="MobiDB-lite"/>
    </source>
</evidence>
<dbReference type="VEuPathDB" id="AmoebaDB:NF0042370"/>
<comment type="caution">
    <text evidence="8">The sequence shown here is derived from an EMBL/GenBank/DDBJ whole genome shotgun (WGS) entry which is preliminary data.</text>
</comment>
<organism evidence="8 9">
    <name type="scientific">Naegleria fowleri</name>
    <name type="common">Brain eating amoeba</name>
    <dbReference type="NCBI Taxonomy" id="5763"/>
    <lineage>
        <taxon>Eukaryota</taxon>
        <taxon>Discoba</taxon>
        <taxon>Heterolobosea</taxon>
        <taxon>Tetramitia</taxon>
        <taxon>Eutetramitia</taxon>
        <taxon>Vahlkampfiidae</taxon>
        <taxon>Naegleria</taxon>
    </lineage>
</organism>
<protein>
    <recommendedName>
        <fullName evidence="7">Exocyst complex component Sec3 PIP2-binding N-terminal domain-containing protein</fullName>
    </recommendedName>
</protein>
<keyword evidence="4 5" id="KW-0175">Coiled coil</keyword>
<dbReference type="OMA" id="NQHVMSA"/>
<dbReference type="PANTHER" id="PTHR16092">
    <property type="entry name" value="SEC3/SYNTAXIN-RELATED"/>
    <property type="match status" value="1"/>
</dbReference>
<evidence type="ECO:0000259" key="7">
    <source>
        <dbReference type="SMART" id="SM01313"/>
    </source>
</evidence>
<comment type="similarity">
    <text evidence="1">Belongs to the SEC3 family.</text>
</comment>
<dbReference type="OrthoDB" id="27109at2759"/>
<evidence type="ECO:0000256" key="1">
    <source>
        <dbReference type="ARBA" id="ARBA00006518"/>
    </source>
</evidence>
<dbReference type="InterPro" id="IPR019160">
    <property type="entry name" value="Sec3_CC"/>
</dbReference>
<feature type="coiled-coil region" evidence="5">
    <location>
        <begin position="255"/>
        <end position="296"/>
    </location>
</feature>
<dbReference type="VEuPathDB" id="AmoebaDB:NfTy_081210"/>
<dbReference type="Proteomes" id="UP000444721">
    <property type="component" value="Unassembled WGS sequence"/>
</dbReference>
<keyword evidence="9" id="KW-1185">Reference proteome</keyword>
<dbReference type="Pfam" id="PF09763">
    <property type="entry name" value="Sec3_CC"/>
    <property type="match status" value="1"/>
</dbReference>
<dbReference type="VEuPathDB" id="AmoebaDB:NF0042380"/>
<keyword evidence="2" id="KW-0813">Transport</keyword>
<feature type="region of interest" description="Disordered" evidence="6">
    <location>
        <begin position="651"/>
        <end position="675"/>
    </location>
</feature>
<proteinExistence type="inferred from homology"/>
<dbReference type="InterPro" id="IPR048628">
    <property type="entry name" value="Sec3_C"/>
</dbReference>
<evidence type="ECO:0000313" key="9">
    <source>
        <dbReference type="Proteomes" id="UP000444721"/>
    </source>
</evidence>
<feature type="compositionally biased region" description="Polar residues" evidence="6">
    <location>
        <begin position="651"/>
        <end position="665"/>
    </location>
</feature>
<dbReference type="PANTHER" id="PTHR16092:SF14">
    <property type="entry name" value="EXOCYST COMPLEX COMPONENT 1 ISOFORM X1"/>
    <property type="match status" value="1"/>
</dbReference>
<dbReference type="Gene3D" id="2.30.29.90">
    <property type="match status" value="1"/>
</dbReference>
<evidence type="ECO:0000256" key="4">
    <source>
        <dbReference type="ARBA" id="ARBA00023054"/>
    </source>
</evidence>
<keyword evidence="3" id="KW-0268">Exocytosis</keyword>
<dbReference type="InterPro" id="IPR028258">
    <property type="entry name" value="Sec3-PIP2_bind"/>
</dbReference>
<dbReference type="GO" id="GO:0005886">
    <property type="term" value="C:plasma membrane"/>
    <property type="evidence" value="ECO:0007669"/>
    <property type="project" value="TreeGrafter"/>
</dbReference>
<dbReference type="GO" id="GO:0005546">
    <property type="term" value="F:phosphatidylinositol-4,5-bisphosphate binding"/>
    <property type="evidence" value="ECO:0007669"/>
    <property type="project" value="TreeGrafter"/>
</dbReference>
<dbReference type="Pfam" id="PF20654">
    <property type="entry name" value="Sec3_C-term"/>
    <property type="match status" value="1"/>
</dbReference>
<feature type="domain" description="Exocyst complex component Sec3 PIP2-binding N-terminal" evidence="7">
    <location>
        <begin position="65"/>
        <end position="153"/>
    </location>
</feature>
<dbReference type="GeneID" id="68117145"/>
<dbReference type="GO" id="GO:0006887">
    <property type="term" value="P:exocytosis"/>
    <property type="evidence" value="ECO:0007669"/>
    <property type="project" value="UniProtKB-KW"/>
</dbReference>
<dbReference type="EMBL" id="VFQX01000074">
    <property type="protein sequence ID" value="KAF0971707.1"/>
    <property type="molecule type" value="Genomic_DNA"/>
</dbReference>
<evidence type="ECO:0000256" key="2">
    <source>
        <dbReference type="ARBA" id="ARBA00022448"/>
    </source>
</evidence>
<name>A0A6A5AYN2_NAEFO</name>
<dbReference type="GO" id="GO:0000145">
    <property type="term" value="C:exocyst"/>
    <property type="evidence" value="ECO:0007669"/>
    <property type="project" value="InterPro"/>
</dbReference>
<accession>A0A6A5AYN2</accession>
<dbReference type="SMART" id="SM01313">
    <property type="entry name" value="Sec3-PIP2_bind"/>
    <property type="match status" value="1"/>
</dbReference>
<reference evidence="8 9" key="1">
    <citation type="journal article" date="2019" name="Sci. Rep.">
        <title>Nanopore sequencing improves the draft genome of the human pathogenic amoeba Naegleria fowleri.</title>
        <authorList>
            <person name="Liechti N."/>
            <person name="Schurch N."/>
            <person name="Bruggmann R."/>
            <person name="Wittwer M."/>
        </authorList>
    </citation>
    <scope>NUCLEOTIDE SEQUENCE [LARGE SCALE GENOMIC DNA]</scope>
    <source>
        <strain evidence="8 9">ATCC 30894</strain>
    </source>
</reference>
<dbReference type="AlphaFoldDB" id="A0A6A5AYN2"/>